<dbReference type="GO" id="GO:0016620">
    <property type="term" value="F:oxidoreductase activity, acting on the aldehyde or oxo group of donors, NAD or NADP as acceptor"/>
    <property type="evidence" value="ECO:0007669"/>
    <property type="project" value="InterPro"/>
</dbReference>
<feature type="domain" description="Aldehyde dehydrogenase" evidence="2">
    <location>
        <begin position="6"/>
        <end position="268"/>
    </location>
</feature>
<dbReference type="Proteomes" id="UP000037749">
    <property type="component" value="Unassembled WGS sequence"/>
</dbReference>
<dbReference type="PATRIC" id="fig|148814.9.peg.1361"/>
<protein>
    <submittedName>
        <fullName evidence="3">Acetaldehyde dehydrogenase (Acetylating)</fullName>
    </submittedName>
</protein>
<dbReference type="InterPro" id="IPR016163">
    <property type="entry name" value="Ald_DH_C"/>
</dbReference>
<dbReference type="SUPFAM" id="SSF53720">
    <property type="entry name" value="ALDH-like"/>
    <property type="match status" value="1"/>
</dbReference>
<keyword evidence="1" id="KW-0560">Oxidoreductase</keyword>
<sequence>MVQVDEMVNNLVSNAHTALTELEGLDQSQVDSIVDAMVQAGLDNSAELAKLAHEETGRGNTHDKTMKNIFASGQIGNFIKNHKTVGIIDEDDEAKTVTIAEPLGVLAGVTPVTNPTSTTLFKAIIAMKTRNPIVFSFHPQALKSSIKAAEIVLDAAVKAGAPMNSIQWISEPSIDATNALIHHPGVATILATGGPAMVKAAYSSGKPALGVGPGNAPLYVEKSADLDAAVKDIVLSKTFDNGMICATENSLVIDSAIYDDMKKRLSDAGVYFIAESDQDQLAQTMFNPETGGVNGPIAGRSAKQIADMAGIEVPEDTKVLAAELTEVGLDHLLSGEKLSPVVSVYKVADSDHAYDTLEAILNYGGLGHTAGIRSTDSDVITQFGIKMKACRILVNTPCCLGGVGSIVNGLEPSLTLGTGSWGFNSISHNVTDFDLLNLKKIAYPRKNSNFEELIKKYM</sequence>
<evidence type="ECO:0000313" key="3">
    <source>
        <dbReference type="EMBL" id="KOY77763.1"/>
    </source>
</evidence>
<evidence type="ECO:0000313" key="4">
    <source>
        <dbReference type="Proteomes" id="UP000037749"/>
    </source>
</evidence>
<dbReference type="AlphaFoldDB" id="A0A0M9DDC6"/>
<reference evidence="3 4" key="1">
    <citation type="journal article" date="2015" name="Genome Biol. Evol.">
        <title>Functionally Structured Genomes in Lactobacillus kunkeei Colonizing the Honey Crop and Food Products of Honeybees and Stingless Bees.</title>
        <authorList>
            <person name="Tamarit D."/>
            <person name="Ellegaard K.M."/>
            <person name="Wikander J."/>
            <person name="Olofsson T."/>
            <person name="Vasquez A."/>
            <person name="Andersson S.G."/>
        </authorList>
    </citation>
    <scope>NUCLEOTIDE SEQUENCE [LARGE SCALE GENOMIC DNA]</scope>
    <source>
        <strain evidence="3 4">LAla</strain>
    </source>
</reference>
<dbReference type="Gene3D" id="3.40.309.10">
    <property type="entry name" value="Aldehyde Dehydrogenase, Chain A, domain 2"/>
    <property type="match status" value="1"/>
</dbReference>
<name>A0A0M9DDC6_9LACO</name>
<dbReference type="EMBL" id="JXCZ01000046">
    <property type="protein sequence ID" value="KOY77763.1"/>
    <property type="molecule type" value="Genomic_DNA"/>
</dbReference>
<dbReference type="InterPro" id="IPR016161">
    <property type="entry name" value="Ald_DH/histidinol_DH"/>
</dbReference>
<evidence type="ECO:0000259" key="2">
    <source>
        <dbReference type="Pfam" id="PF00171"/>
    </source>
</evidence>
<organism evidence="3 4">
    <name type="scientific">Apilactobacillus kunkeei</name>
    <dbReference type="NCBI Taxonomy" id="148814"/>
    <lineage>
        <taxon>Bacteria</taxon>
        <taxon>Bacillati</taxon>
        <taxon>Bacillota</taxon>
        <taxon>Bacilli</taxon>
        <taxon>Lactobacillales</taxon>
        <taxon>Lactobacillaceae</taxon>
        <taxon>Apilactobacillus</taxon>
    </lineage>
</organism>
<comment type="caution">
    <text evidence="3">The sequence shown here is derived from an EMBL/GenBank/DDBJ whole genome shotgun (WGS) entry which is preliminary data.</text>
</comment>
<dbReference type="CDD" id="cd07122">
    <property type="entry name" value="ALDH_F20_ACDH"/>
    <property type="match status" value="1"/>
</dbReference>
<dbReference type="InterPro" id="IPR015590">
    <property type="entry name" value="Aldehyde_DH_dom"/>
</dbReference>
<dbReference type="PANTHER" id="PTHR11699">
    <property type="entry name" value="ALDEHYDE DEHYDROGENASE-RELATED"/>
    <property type="match status" value="1"/>
</dbReference>
<accession>A0A0M9DDC6</accession>
<gene>
    <name evidence="3" type="primary">adh2</name>
    <name evidence="3" type="ORF">RZ72_02850</name>
</gene>
<dbReference type="Pfam" id="PF00171">
    <property type="entry name" value="Aldedh"/>
    <property type="match status" value="1"/>
</dbReference>
<dbReference type="InterPro" id="IPR016162">
    <property type="entry name" value="Ald_DH_N"/>
</dbReference>
<dbReference type="Gene3D" id="3.40.605.10">
    <property type="entry name" value="Aldehyde Dehydrogenase, Chain A, domain 1"/>
    <property type="match status" value="1"/>
</dbReference>
<proteinExistence type="predicted"/>
<evidence type="ECO:0000256" key="1">
    <source>
        <dbReference type="ARBA" id="ARBA00023002"/>
    </source>
</evidence>